<proteinExistence type="predicted"/>
<dbReference type="Proteomes" id="UP000637383">
    <property type="component" value="Unassembled WGS sequence"/>
</dbReference>
<dbReference type="EMBL" id="JACJTU010000046">
    <property type="protein sequence ID" value="MBD2738271.1"/>
    <property type="molecule type" value="Genomic_DNA"/>
</dbReference>
<protein>
    <submittedName>
        <fullName evidence="1">Uncharacterized protein</fullName>
    </submittedName>
</protein>
<keyword evidence="2" id="KW-1185">Reference proteome</keyword>
<name>A0ABR8KHM0_9NOSO</name>
<sequence length="89" mass="10559">MQRSHHSMIDFSILRRSRTLPLNWKPPHHLLQLHRLPIGCIHGPIRHRQHNPLPPRPRELCADILYKRLLKLRTSAIAFSSRPVRMRSP</sequence>
<reference evidence="1 2" key="1">
    <citation type="journal article" date="2020" name="ISME J.">
        <title>Comparative genomics reveals insights into cyanobacterial evolution and habitat adaptation.</title>
        <authorList>
            <person name="Chen M.Y."/>
            <person name="Teng W.K."/>
            <person name="Zhao L."/>
            <person name="Hu C.X."/>
            <person name="Zhou Y.K."/>
            <person name="Han B.P."/>
            <person name="Song L.R."/>
            <person name="Shu W.S."/>
        </authorList>
    </citation>
    <scope>NUCLEOTIDE SEQUENCE [LARGE SCALE GENOMIC DNA]</scope>
    <source>
        <strain evidence="1 2">FACHB-159</strain>
    </source>
</reference>
<comment type="caution">
    <text evidence="1">The sequence shown here is derived from an EMBL/GenBank/DDBJ whole genome shotgun (WGS) entry which is preliminary data.</text>
</comment>
<accession>A0ABR8KHM0</accession>
<dbReference type="RefSeq" id="WP_190958821.1">
    <property type="nucleotide sequence ID" value="NZ_JACJTU010000046.1"/>
</dbReference>
<evidence type="ECO:0000313" key="1">
    <source>
        <dbReference type="EMBL" id="MBD2738271.1"/>
    </source>
</evidence>
<organism evidence="1 2">
    <name type="scientific">Nostoc paludosum FACHB-159</name>
    <dbReference type="NCBI Taxonomy" id="2692908"/>
    <lineage>
        <taxon>Bacteria</taxon>
        <taxon>Bacillati</taxon>
        <taxon>Cyanobacteriota</taxon>
        <taxon>Cyanophyceae</taxon>
        <taxon>Nostocales</taxon>
        <taxon>Nostocaceae</taxon>
        <taxon>Nostoc</taxon>
    </lineage>
</organism>
<gene>
    <name evidence="1" type="ORF">H6H03_31070</name>
</gene>
<evidence type="ECO:0000313" key="2">
    <source>
        <dbReference type="Proteomes" id="UP000637383"/>
    </source>
</evidence>